<sequence length="172" mass="19297">MQASAKLSDLDQNYFASKVAVRSIPKPAAELVTRRISYSLDVWRLDRASTEGSADMETRDPLLERRRLIFTVSKLTPYIKSLFIRGGGGAEHLTFQIAYRGACRLDAYMDEPLAFSRSFDLRRSVSSTVCSVDRLDDEKRLARFRARVVRAGLVTTAVCTGAERIADEISEL</sequence>
<accession>A0A9Q5HTA0</accession>
<proteinExistence type="predicted"/>
<evidence type="ECO:0000313" key="1">
    <source>
        <dbReference type="EMBL" id="OCB85505.1"/>
    </source>
</evidence>
<reference evidence="1" key="1">
    <citation type="submission" date="2016-06" db="EMBL/GenBank/DDBJ databases">
        <title>Draft Genome sequence of the fungus Inonotus baumii.</title>
        <authorList>
            <person name="Zhu H."/>
            <person name="Lin W."/>
        </authorList>
    </citation>
    <scope>NUCLEOTIDE SEQUENCE</scope>
    <source>
        <strain evidence="1">821</strain>
    </source>
</reference>
<dbReference type="AlphaFoldDB" id="A0A9Q5HTA0"/>
<name>A0A9Q5HTA0_SANBA</name>
<gene>
    <name evidence="1" type="ORF">A7U60_g7515</name>
</gene>
<evidence type="ECO:0000313" key="2">
    <source>
        <dbReference type="Proteomes" id="UP000757232"/>
    </source>
</evidence>
<protein>
    <submittedName>
        <fullName evidence="1">Uncharacterized protein</fullName>
    </submittedName>
</protein>
<organism evidence="1 2">
    <name type="scientific">Sanghuangporus baumii</name>
    <name type="common">Phellinus baumii</name>
    <dbReference type="NCBI Taxonomy" id="108892"/>
    <lineage>
        <taxon>Eukaryota</taxon>
        <taxon>Fungi</taxon>
        <taxon>Dikarya</taxon>
        <taxon>Basidiomycota</taxon>
        <taxon>Agaricomycotina</taxon>
        <taxon>Agaricomycetes</taxon>
        <taxon>Hymenochaetales</taxon>
        <taxon>Hymenochaetaceae</taxon>
        <taxon>Sanghuangporus</taxon>
    </lineage>
</organism>
<dbReference type="EMBL" id="LNZH02000209">
    <property type="protein sequence ID" value="OCB85505.1"/>
    <property type="molecule type" value="Genomic_DNA"/>
</dbReference>
<comment type="caution">
    <text evidence="1">The sequence shown here is derived from an EMBL/GenBank/DDBJ whole genome shotgun (WGS) entry which is preliminary data.</text>
</comment>
<keyword evidence="2" id="KW-1185">Reference proteome</keyword>
<dbReference type="Proteomes" id="UP000757232">
    <property type="component" value="Unassembled WGS sequence"/>
</dbReference>